<feature type="region of interest" description="Disordered" evidence="1">
    <location>
        <begin position="1"/>
        <end position="41"/>
    </location>
</feature>
<evidence type="ECO:0000313" key="2">
    <source>
        <dbReference type="EMBL" id="CAJ63321.1"/>
    </source>
</evidence>
<evidence type="ECO:0008006" key="4">
    <source>
        <dbReference type="Google" id="ProtNLM"/>
    </source>
</evidence>
<proteinExistence type="predicted"/>
<feature type="region of interest" description="Disordered" evidence="1">
    <location>
        <begin position="70"/>
        <end position="96"/>
    </location>
</feature>
<sequence length="210" mass="23235">MVSRRTGERRLRLRPDGGENGGAGGVSRARRSGIDPVEPGLSGLSDLADSSLGMPLSLLRGEVRVAFAGRTPTEEHQDPRQSLMRQLDHATPRRRRRSPWVIAAHCRDVESDRGEPAVRGRGADVARFDVVIYKSMSRIARRMYGNLSVERALERAGVPLLAWNRRAPGGGGAATSQEASTQLLQREDHVRTRGRFVRHPHGPVSDRNWL</sequence>
<gene>
    <name evidence="2" type="ordered locus">FRAAL4679</name>
</gene>
<dbReference type="HOGENOM" id="CLU_1308621_0_0_11"/>
<reference evidence="2 3" key="1">
    <citation type="journal article" date="2007" name="Genome Res.">
        <title>Genome characteristics of facultatively symbiotic Frankia sp. strains reflect host range and host plant biogeography.</title>
        <authorList>
            <person name="Normand P."/>
            <person name="Lapierre P."/>
            <person name="Tisa L.S."/>
            <person name="Gogarten J.P."/>
            <person name="Alloisio N."/>
            <person name="Bagnarol E."/>
            <person name="Bassi C.A."/>
            <person name="Berry A.M."/>
            <person name="Bickhart D.M."/>
            <person name="Choisne N."/>
            <person name="Couloux A."/>
            <person name="Cournoyer B."/>
            <person name="Cruveiller S."/>
            <person name="Daubin V."/>
            <person name="Demange N."/>
            <person name="Francino M.P."/>
            <person name="Goltsman E."/>
            <person name="Huang Y."/>
            <person name="Kopp O.R."/>
            <person name="Labarre L."/>
            <person name="Lapidus A."/>
            <person name="Lavire C."/>
            <person name="Marechal J."/>
            <person name="Martinez M."/>
            <person name="Mastronunzio J.E."/>
            <person name="Mullin B.C."/>
            <person name="Niemann J."/>
            <person name="Pujic P."/>
            <person name="Rawnsley T."/>
            <person name="Rouy Z."/>
            <person name="Schenowitz C."/>
            <person name="Sellstedt A."/>
            <person name="Tavares F."/>
            <person name="Tomkins J.P."/>
            <person name="Vallenet D."/>
            <person name="Valverde C."/>
            <person name="Wall L.G."/>
            <person name="Wang Y."/>
            <person name="Medigue C."/>
            <person name="Benson D.R."/>
        </authorList>
    </citation>
    <scope>NUCLEOTIDE SEQUENCE [LARGE SCALE GENOMIC DNA]</scope>
    <source>
        <strain evidence="3">DSM 45986 / CECT 9034 / ACN14a</strain>
    </source>
</reference>
<accession>Q0RGR5</accession>
<protein>
    <recommendedName>
        <fullName evidence="4">Resolvase/invertase-type recombinase catalytic domain-containing protein</fullName>
    </recommendedName>
</protein>
<dbReference type="KEGG" id="fal:FRAAL4679"/>
<organism evidence="2 3">
    <name type="scientific">Frankia alni (strain DSM 45986 / CECT 9034 / ACN14a)</name>
    <dbReference type="NCBI Taxonomy" id="326424"/>
    <lineage>
        <taxon>Bacteria</taxon>
        <taxon>Bacillati</taxon>
        <taxon>Actinomycetota</taxon>
        <taxon>Actinomycetes</taxon>
        <taxon>Frankiales</taxon>
        <taxon>Frankiaceae</taxon>
        <taxon>Frankia</taxon>
    </lineage>
</organism>
<dbReference type="Proteomes" id="UP000000657">
    <property type="component" value="Chromosome"/>
</dbReference>
<dbReference type="EMBL" id="CT573213">
    <property type="protein sequence ID" value="CAJ63321.1"/>
    <property type="molecule type" value="Genomic_DNA"/>
</dbReference>
<name>Q0RGR5_FRAAA</name>
<dbReference type="STRING" id="326424.FRAAL4679"/>
<evidence type="ECO:0000256" key="1">
    <source>
        <dbReference type="SAM" id="MobiDB-lite"/>
    </source>
</evidence>
<dbReference type="eggNOG" id="COG1961">
    <property type="taxonomic scope" value="Bacteria"/>
</dbReference>
<evidence type="ECO:0000313" key="3">
    <source>
        <dbReference type="Proteomes" id="UP000000657"/>
    </source>
</evidence>
<keyword evidence="3" id="KW-1185">Reference proteome</keyword>
<feature type="compositionally biased region" description="Basic and acidic residues" evidence="1">
    <location>
        <begin position="1"/>
        <end position="17"/>
    </location>
</feature>
<dbReference type="AlphaFoldDB" id="Q0RGR5"/>